<gene>
    <name evidence="1" type="ORF">KJI95_10090</name>
</gene>
<keyword evidence="2" id="KW-1185">Reference proteome</keyword>
<evidence type="ECO:0000313" key="1">
    <source>
        <dbReference type="EMBL" id="MBT1444872.1"/>
    </source>
</evidence>
<protein>
    <submittedName>
        <fullName evidence="1">Uncharacterized protein</fullName>
    </submittedName>
</protein>
<sequence length="154" mass="17988">MLRLKKKSYPEYEKLQSFIDGLNCYSPVQIHIPQSLLKEISDDLIMLKHAGITLSQITEGIDYIIQKEPGSSDFNRTFELMTHSFRPYNIMHSKHRKIRFYFQVKAQDEITILMIRDQNHAVHDKPEEQELLARASNITQPIYSAPHKASPAYQ</sequence>
<dbReference type="Proteomes" id="UP001195903">
    <property type="component" value="Unassembled WGS sequence"/>
</dbReference>
<dbReference type="EMBL" id="JAHEPS010000003">
    <property type="protein sequence ID" value="MBT1444872.1"/>
    <property type="molecule type" value="Genomic_DNA"/>
</dbReference>
<dbReference type="RefSeq" id="WP_214507068.1">
    <property type="nucleotide sequence ID" value="NZ_JAHEPS010000003.1"/>
</dbReference>
<name>A0ABS5V4X5_9GAMM</name>
<organism evidence="1 2">
    <name type="scientific">Shewanella jiangmenensis</name>
    <dbReference type="NCBI Taxonomy" id="2837387"/>
    <lineage>
        <taxon>Bacteria</taxon>
        <taxon>Pseudomonadati</taxon>
        <taxon>Pseudomonadota</taxon>
        <taxon>Gammaproteobacteria</taxon>
        <taxon>Alteromonadales</taxon>
        <taxon>Shewanellaceae</taxon>
        <taxon>Shewanella</taxon>
    </lineage>
</organism>
<evidence type="ECO:0000313" key="2">
    <source>
        <dbReference type="Proteomes" id="UP001195903"/>
    </source>
</evidence>
<accession>A0ABS5V4X5</accession>
<comment type="caution">
    <text evidence="1">The sequence shown here is derived from an EMBL/GenBank/DDBJ whole genome shotgun (WGS) entry which is preliminary data.</text>
</comment>
<proteinExistence type="predicted"/>
<reference evidence="1 2" key="1">
    <citation type="submission" date="2021-05" db="EMBL/GenBank/DDBJ databases">
        <title>Shewanella sp. JM162201.</title>
        <authorList>
            <person name="Xu S."/>
            <person name="Li A."/>
        </authorList>
    </citation>
    <scope>NUCLEOTIDE SEQUENCE [LARGE SCALE GENOMIC DNA]</scope>
    <source>
        <strain evidence="1 2">JM162201</strain>
    </source>
</reference>